<accession>A0ABV4YV94</accession>
<evidence type="ECO:0000313" key="1">
    <source>
        <dbReference type="EMBL" id="MFB3168446.1"/>
    </source>
</evidence>
<dbReference type="EMBL" id="JAROBZ020000001">
    <property type="protein sequence ID" value="MFB3168446.1"/>
    <property type="molecule type" value="Genomic_DNA"/>
</dbReference>
<gene>
    <name evidence="1" type="ORF">P5G62_015110</name>
</gene>
<proteinExistence type="predicted"/>
<evidence type="ECO:0000313" key="2">
    <source>
        <dbReference type="Proteomes" id="UP001241748"/>
    </source>
</evidence>
<name>A0ABV4YV94_9BACI</name>
<keyword evidence="2" id="KW-1185">Reference proteome</keyword>
<reference evidence="1 2" key="1">
    <citation type="submission" date="2024-05" db="EMBL/GenBank/DDBJ databases">
        <authorList>
            <person name="Venkateswaran K."/>
        </authorList>
    </citation>
    <scope>NUCLEOTIDE SEQUENCE [LARGE SCALE GENOMIC DNA]</scope>
    <source>
        <strain evidence="1 2">179-C4-2-HS</strain>
    </source>
</reference>
<sequence length="42" mass="4771">MKLPILGDIQIQLPVAFMNVQKIKGTVPKLYRHQTSHSDINP</sequence>
<comment type="caution">
    <text evidence="1">The sequence shown here is derived from an EMBL/GenBank/DDBJ whole genome shotgun (WGS) entry which is preliminary data.</text>
</comment>
<dbReference type="Proteomes" id="UP001241748">
    <property type="component" value="Unassembled WGS sequence"/>
</dbReference>
<protein>
    <submittedName>
        <fullName evidence="1">Uncharacterized protein</fullName>
    </submittedName>
</protein>
<dbReference type="RefSeq" id="WP_306072991.1">
    <property type="nucleotide sequence ID" value="NZ_JAROBZ020000001.1"/>
</dbReference>
<organism evidence="1 2">
    <name type="scientific">Neobacillus driksii</name>
    <dbReference type="NCBI Taxonomy" id="3035913"/>
    <lineage>
        <taxon>Bacteria</taxon>
        <taxon>Bacillati</taxon>
        <taxon>Bacillota</taxon>
        <taxon>Bacilli</taxon>
        <taxon>Bacillales</taxon>
        <taxon>Bacillaceae</taxon>
        <taxon>Neobacillus</taxon>
    </lineage>
</organism>